<gene>
    <name evidence="1" type="ORF">OCBIM_22000978mg</name>
</gene>
<dbReference type="AlphaFoldDB" id="A0A0L8G3A9"/>
<evidence type="ECO:0000313" key="1">
    <source>
        <dbReference type="EMBL" id="KOF71517.1"/>
    </source>
</evidence>
<protein>
    <submittedName>
        <fullName evidence="1">Uncharacterized protein</fullName>
    </submittedName>
</protein>
<reference evidence="1" key="1">
    <citation type="submission" date="2015-07" db="EMBL/GenBank/DDBJ databases">
        <title>MeaNS - Measles Nucleotide Surveillance Program.</title>
        <authorList>
            <person name="Tran T."/>
            <person name="Druce J."/>
        </authorList>
    </citation>
    <scope>NUCLEOTIDE SEQUENCE</scope>
    <source>
        <strain evidence="1">UCB-OBI-ISO-001</strain>
        <tissue evidence="1">Gonad</tissue>
    </source>
</reference>
<dbReference type="EMBL" id="KQ424142">
    <property type="protein sequence ID" value="KOF71517.1"/>
    <property type="molecule type" value="Genomic_DNA"/>
</dbReference>
<accession>A0A0L8G3A9</accession>
<organism evidence="1">
    <name type="scientific">Octopus bimaculoides</name>
    <name type="common">California two-spotted octopus</name>
    <dbReference type="NCBI Taxonomy" id="37653"/>
    <lineage>
        <taxon>Eukaryota</taxon>
        <taxon>Metazoa</taxon>
        <taxon>Spiralia</taxon>
        <taxon>Lophotrochozoa</taxon>
        <taxon>Mollusca</taxon>
        <taxon>Cephalopoda</taxon>
        <taxon>Coleoidea</taxon>
        <taxon>Octopodiformes</taxon>
        <taxon>Octopoda</taxon>
        <taxon>Incirrata</taxon>
        <taxon>Octopodidae</taxon>
        <taxon>Octopus</taxon>
    </lineage>
</organism>
<name>A0A0L8G3A9_OCTBM</name>
<sequence length="90" mass="10550">MKFLLPPTKALHCFLFFCGKYAATLIKVDIGFELEEKFRKYIHILEHSEVCGFKFPHSQNSYSAEISCNDKVASKVLNNYSNYYKRMMLL</sequence>
<proteinExistence type="predicted"/>